<sequence length="142" mass="16190">MAVVDASVVIKWFANEENSKEALLLKEAYEKGLEDLSAPCILPFEVLNGLKYTYNLGEKELQEVAKILSDFQITLYDFEKIMDEVSNISLTYGITIYDSAYVALGKVLGEKVYTADEKLLRKVKDLPFVLHIKDFKIPEFKL</sequence>
<dbReference type="Gene3D" id="3.40.50.1010">
    <property type="entry name" value="5'-nuclease"/>
    <property type="match status" value="1"/>
</dbReference>
<dbReference type="InterPro" id="IPR044153">
    <property type="entry name" value="PIN_Pae0151-like"/>
</dbReference>
<reference evidence="3 4" key="1">
    <citation type="submission" date="2019-10" db="EMBL/GenBank/DDBJ databases">
        <title>Comparative genomics of sulfur disproportionating microorganisms.</title>
        <authorList>
            <person name="Ward L.M."/>
            <person name="Bertran E."/>
            <person name="Johnston D."/>
        </authorList>
    </citation>
    <scope>NUCLEOTIDE SEQUENCE [LARGE SCALE GENOMIC DNA]</scope>
    <source>
        <strain evidence="3 4">DSM 3772</strain>
    </source>
</reference>
<protein>
    <submittedName>
        <fullName evidence="3">PIN domain-containing protein</fullName>
    </submittedName>
</protein>
<dbReference type="EMBL" id="WHYS01000018">
    <property type="protein sequence ID" value="MQL56631.1"/>
    <property type="molecule type" value="Genomic_DNA"/>
</dbReference>
<dbReference type="InterPro" id="IPR051619">
    <property type="entry name" value="TypeII_TA_RNase_PINc/VapC"/>
</dbReference>
<name>A0A6G1T6M4_ACIAM</name>
<dbReference type="Pfam" id="PF01850">
    <property type="entry name" value="PIN"/>
    <property type="match status" value="1"/>
</dbReference>
<dbReference type="PANTHER" id="PTHR35901">
    <property type="entry name" value="RIBONUCLEASE VAPC3"/>
    <property type="match status" value="1"/>
</dbReference>
<dbReference type="PANTHER" id="PTHR35901:SF1">
    <property type="entry name" value="EXONUCLEASE VAPC9"/>
    <property type="match status" value="1"/>
</dbReference>
<feature type="domain" description="PIN" evidence="2">
    <location>
        <begin position="3"/>
        <end position="122"/>
    </location>
</feature>
<organism evidence="3 4">
    <name type="scientific">Acidianus ambivalens</name>
    <name type="common">Desulfurolobus ambivalens</name>
    <dbReference type="NCBI Taxonomy" id="2283"/>
    <lineage>
        <taxon>Archaea</taxon>
        <taxon>Thermoproteota</taxon>
        <taxon>Thermoprotei</taxon>
        <taxon>Sulfolobales</taxon>
        <taxon>Sulfolobaceae</taxon>
        <taxon>Acidianus</taxon>
    </lineage>
</organism>
<dbReference type="InterPro" id="IPR029060">
    <property type="entry name" value="PIN-like_dom_sf"/>
</dbReference>
<gene>
    <name evidence="3" type="ORF">GFB69_13275</name>
</gene>
<dbReference type="AlphaFoldDB" id="A0A6G1T6M4"/>
<evidence type="ECO:0000259" key="2">
    <source>
        <dbReference type="Pfam" id="PF01850"/>
    </source>
</evidence>
<evidence type="ECO:0000313" key="4">
    <source>
        <dbReference type="Proteomes" id="UP000474054"/>
    </source>
</evidence>
<evidence type="ECO:0000256" key="1">
    <source>
        <dbReference type="ARBA" id="ARBA00022842"/>
    </source>
</evidence>
<comment type="caution">
    <text evidence="3">The sequence shown here is derived from an EMBL/GenBank/DDBJ whole genome shotgun (WGS) entry which is preliminary data.</text>
</comment>
<dbReference type="RefSeq" id="WP_152943632.1">
    <property type="nucleotide sequence ID" value="NZ_WHYS01000018.1"/>
</dbReference>
<dbReference type="InterPro" id="IPR002716">
    <property type="entry name" value="PIN_dom"/>
</dbReference>
<dbReference type="CDD" id="cd09873">
    <property type="entry name" value="PIN_Pae0151-like"/>
    <property type="match status" value="1"/>
</dbReference>
<dbReference type="SUPFAM" id="SSF88723">
    <property type="entry name" value="PIN domain-like"/>
    <property type="match status" value="1"/>
</dbReference>
<dbReference type="Proteomes" id="UP000474054">
    <property type="component" value="Unassembled WGS sequence"/>
</dbReference>
<proteinExistence type="predicted"/>
<evidence type="ECO:0000313" key="3">
    <source>
        <dbReference type="EMBL" id="MQL56631.1"/>
    </source>
</evidence>
<accession>A0A6G1T6M4</accession>
<keyword evidence="1" id="KW-0460">Magnesium</keyword>